<reference evidence="2" key="1">
    <citation type="journal article" date="2021" name="Genes Genomics">
        <title>Comparative genomic analysis of Mycoplasma anatis strains.</title>
        <authorList>
            <person name="Zhou Q."/>
            <person name="Mai K."/>
            <person name="Yang D."/>
            <person name="Liu J."/>
            <person name="Yan Z."/>
            <person name="Luo C."/>
            <person name="Tan Y."/>
            <person name="Cao S."/>
            <person name="Zhou Q."/>
            <person name="Chen L."/>
            <person name="Chen F."/>
        </authorList>
    </citation>
    <scope>NUCLEOTIDE SEQUENCE</scope>
    <source>
        <strain evidence="2">DP07</strain>
    </source>
</reference>
<proteinExistence type="predicted"/>
<dbReference type="Proteomes" id="UP000746160">
    <property type="component" value="Unassembled WGS sequence"/>
</dbReference>
<dbReference type="AlphaFoldDB" id="A0A9Q3L7W1"/>
<dbReference type="InterPro" id="IPR022496">
    <property type="entry name" value="T6A_TsaB"/>
</dbReference>
<dbReference type="GO" id="GO:0002949">
    <property type="term" value="P:tRNA threonylcarbamoyladenosine modification"/>
    <property type="evidence" value="ECO:0007669"/>
    <property type="project" value="InterPro"/>
</dbReference>
<sequence>MKAYLDTATEDFYVAIFDMNNSLIDKIYLQNYRKKVSLIPKQFNELLERNSIRIDQISEFITNIGPGFFTGVRSGMVFFRTISMQLNKQFSTISTFEILHEQNPDSNILYLDAQGNKIYRFDSRYYGQVNIKDLIDVIDNPSNITLNKIDFDHLSKNFNNYVKYFNQQKAIEQEVLYIKKPQIGEKK</sequence>
<name>A0A9Q3L7W1_9BACT</name>
<evidence type="ECO:0000313" key="3">
    <source>
        <dbReference type="Proteomes" id="UP000746160"/>
    </source>
</evidence>
<evidence type="ECO:0000259" key="1">
    <source>
        <dbReference type="Pfam" id="PF00814"/>
    </source>
</evidence>
<dbReference type="NCBIfam" id="TIGR03725">
    <property type="entry name" value="T6A_YeaZ"/>
    <property type="match status" value="1"/>
</dbReference>
<protein>
    <submittedName>
        <fullName evidence="2">tRNA (Adenosine(37)-N6)-threonylcarbamoyltransferase complex dimerization subunit type 1 TsaB</fullName>
    </submittedName>
</protein>
<accession>A0A9Q3L7W1</accession>
<comment type="caution">
    <text evidence="2">The sequence shown here is derived from an EMBL/GenBank/DDBJ whole genome shotgun (WGS) entry which is preliminary data.</text>
</comment>
<dbReference type="RefSeq" id="WP_218675245.1">
    <property type="nucleotide sequence ID" value="NZ_JABZFG010000001.1"/>
</dbReference>
<evidence type="ECO:0000313" key="2">
    <source>
        <dbReference type="EMBL" id="MBW0602394.1"/>
    </source>
</evidence>
<dbReference type="Pfam" id="PF00814">
    <property type="entry name" value="TsaD"/>
    <property type="match status" value="1"/>
</dbReference>
<feature type="domain" description="Gcp-like" evidence="1">
    <location>
        <begin position="37"/>
        <end position="130"/>
    </location>
</feature>
<dbReference type="EMBL" id="JABZFG010000001">
    <property type="protein sequence ID" value="MBW0602394.1"/>
    <property type="molecule type" value="Genomic_DNA"/>
</dbReference>
<dbReference type="InterPro" id="IPR000905">
    <property type="entry name" value="Gcp-like_dom"/>
</dbReference>
<gene>
    <name evidence="2" type="primary">tsaB</name>
    <name evidence="2" type="ORF">MADP07_00102</name>
</gene>
<organism evidence="2 3">
    <name type="scientific">Mycoplasmopsis anatis</name>
    <dbReference type="NCBI Taxonomy" id="171279"/>
    <lineage>
        <taxon>Bacteria</taxon>
        <taxon>Bacillati</taxon>
        <taxon>Mycoplasmatota</taxon>
        <taxon>Mycoplasmoidales</taxon>
        <taxon>Metamycoplasmataceae</taxon>
        <taxon>Mycoplasmopsis</taxon>
    </lineage>
</organism>